<dbReference type="Proteomes" id="UP000472263">
    <property type="component" value="Chromosome 6"/>
</dbReference>
<proteinExistence type="predicted"/>
<protein>
    <submittedName>
        <fullName evidence="1">Uncharacterized protein</fullName>
    </submittedName>
</protein>
<keyword evidence="2" id="KW-1185">Reference proteome</keyword>
<dbReference type="Ensembl" id="ENSMMDT00005038876.1">
    <property type="protein sequence ID" value="ENSMMDP00005038075.1"/>
    <property type="gene ID" value="ENSMMDG00005017737.1"/>
</dbReference>
<dbReference type="GeneTree" id="ENSGT00990000205707"/>
<name>A0A667Z4Q0_9TELE</name>
<reference evidence="1" key="1">
    <citation type="submission" date="2019-06" db="EMBL/GenBank/DDBJ databases">
        <authorList>
            <consortium name="Wellcome Sanger Institute Data Sharing"/>
        </authorList>
    </citation>
    <scope>NUCLEOTIDE SEQUENCE [LARGE SCALE GENOMIC DNA]</scope>
</reference>
<organism evidence="1 2">
    <name type="scientific">Myripristis murdjan</name>
    <name type="common">pinecone soldierfish</name>
    <dbReference type="NCBI Taxonomy" id="586833"/>
    <lineage>
        <taxon>Eukaryota</taxon>
        <taxon>Metazoa</taxon>
        <taxon>Chordata</taxon>
        <taxon>Craniata</taxon>
        <taxon>Vertebrata</taxon>
        <taxon>Euteleostomi</taxon>
        <taxon>Actinopterygii</taxon>
        <taxon>Neopterygii</taxon>
        <taxon>Teleostei</taxon>
        <taxon>Neoteleostei</taxon>
        <taxon>Acanthomorphata</taxon>
        <taxon>Holocentriformes</taxon>
        <taxon>Holocentridae</taxon>
        <taxon>Myripristis</taxon>
    </lineage>
</organism>
<evidence type="ECO:0000313" key="2">
    <source>
        <dbReference type="Proteomes" id="UP000472263"/>
    </source>
</evidence>
<reference evidence="1" key="2">
    <citation type="submission" date="2025-08" db="UniProtKB">
        <authorList>
            <consortium name="Ensembl"/>
        </authorList>
    </citation>
    <scope>IDENTIFICATION</scope>
</reference>
<evidence type="ECO:0000313" key="1">
    <source>
        <dbReference type="Ensembl" id="ENSMMDP00005038075.1"/>
    </source>
</evidence>
<sequence length="98" mass="11294">MVLFSNFSSPEYIMDLGKDAQVTPGQIWTDSWLLCPDSHVGYHVSGCCYFFPWHPRSPCHGISSDEHHPKRNTLQELQWLQQAMTPSSLKVEMSEVKR</sequence>
<dbReference type="InParanoid" id="A0A667Z4Q0"/>
<dbReference type="AlphaFoldDB" id="A0A667Z4Q0"/>
<accession>A0A667Z4Q0</accession>
<reference evidence="1" key="3">
    <citation type="submission" date="2025-09" db="UniProtKB">
        <authorList>
            <consortium name="Ensembl"/>
        </authorList>
    </citation>
    <scope>IDENTIFICATION</scope>
</reference>